<feature type="compositionally biased region" description="Basic and acidic residues" evidence="6">
    <location>
        <begin position="869"/>
        <end position="893"/>
    </location>
</feature>
<keyword evidence="7" id="KW-1133">Transmembrane helix</keyword>
<evidence type="ECO:0000313" key="9">
    <source>
        <dbReference type="EMBL" id="NYG59173.1"/>
    </source>
</evidence>
<keyword evidence="4" id="KW-0408">Iron</keyword>
<feature type="region of interest" description="Disordered" evidence="6">
    <location>
        <begin position="1054"/>
        <end position="1205"/>
    </location>
</feature>
<feature type="compositionally biased region" description="Basic and acidic residues" evidence="6">
    <location>
        <begin position="828"/>
        <end position="850"/>
    </location>
</feature>
<feature type="compositionally biased region" description="Low complexity" evidence="6">
    <location>
        <begin position="1170"/>
        <end position="1185"/>
    </location>
</feature>
<dbReference type="Gene3D" id="1.10.1060.10">
    <property type="entry name" value="Alpha-helical ferredoxin"/>
    <property type="match status" value="1"/>
</dbReference>
<dbReference type="InterPro" id="IPR051460">
    <property type="entry name" value="HdrC_iron-sulfur_subunit"/>
</dbReference>
<protein>
    <submittedName>
        <fullName evidence="9">Fe-S oxidoreductase</fullName>
    </submittedName>
</protein>
<keyword evidence="1" id="KW-0004">4Fe-4S</keyword>
<evidence type="ECO:0000256" key="7">
    <source>
        <dbReference type="SAM" id="Phobius"/>
    </source>
</evidence>
<dbReference type="InterPro" id="IPR009051">
    <property type="entry name" value="Helical_ferredxn"/>
</dbReference>
<evidence type="ECO:0000256" key="4">
    <source>
        <dbReference type="ARBA" id="ARBA00023004"/>
    </source>
</evidence>
<reference evidence="9 10" key="1">
    <citation type="submission" date="2020-07" db="EMBL/GenBank/DDBJ databases">
        <title>Sequencing the genomes of 1000 actinobacteria strains.</title>
        <authorList>
            <person name="Klenk H.-P."/>
        </authorList>
    </citation>
    <scope>NUCLEOTIDE SEQUENCE [LARGE SCALE GENOMIC DNA]</scope>
    <source>
        <strain evidence="9 10">DSM 23819</strain>
    </source>
</reference>
<comment type="caution">
    <text evidence="9">The sequence shown here is derived from an EMBL/GenBank/DDBJ whole genome shotgun (WGS) entry which is preliminary data.</text>
</comment>
<dbReference type="Pfam" id="PF13183">
    <property type="entry name" value="Fer4_8"/>
    <property type="match status" value="1"/>
</dbReference>
<name>A0A7Y9UP32_9ACTN</name>
<dbReference type="InterPro" id="IPR017896">
    <property type="entry name" value="4Fe4S_Fe-S-bd"/>
</dbReference>
<organism evidence="9 10">
    <name type="scientific">Nocardioides daedukensis</name>
    <dbReference type="NCBI Taxonomy" id="634462"/>
    <lineage>
        <taxon>Bacteria</taxon>
        <taxon>Bacillati</taxon>
        <taxon>Actinomycetota</taxon>
        <taxon>Actinomycetes</taxon>
        <taxon>Propionibacteriales</taxon>
        <taxon>Nocardioidaceae</taxon>
        <taxon>Nocardioides</taxon>
    </lineage>
</organism>
<feature type="compositionally biased region" description="Low complexity" evidence="6">
    <location>
        <begin position="1086"/>
        <end position="1098"/>
    </location>
</feature>
<feature type="compositionally biased region" description="Acidic residues" evidence="6">
    <location>
        <begin position="1155"/>
        <end position="1169"/>
    </location>
</feature>
<feature type="compositionally biased region" description="Low complexity" evidence="6">
    <location>
        <begin position="1113"/>
        <end position="1136"/>
    </location>
</feature>
<feature type="transmembrane region" description="Helical" evidence="7">
    <location>
        <begin position="6"/>
        <end position="24"/>
    </location>
</feature>
<dbReference type="PANTHER" id="PTHR43255:SF1">
    <property type="entry name" value="IRON-SULFUR-BINDING OXIDOREDUCTASE FADF-RELATED"/>
    <property type="match status" value="1"/>
</dbReference>
<evidence type="ECO:0000256" key="5">
    <source>
        <dbReference type="ARBA" id="ARBA00023014"/>
    </source>
</evidence>
<keyword evidence="2" id="KW-0479">Metal-binding</keyword>
<keyword evidence="10" id="KW-1185">Reference proteome</keyword>
<dbReference type="RefSeq" id="WP_179502251.1">
    <property type="nucleotide sequence ID" value="NZ_JACCAA010000001.1"/>
</dbReference>
<gene>
    <name evidence="9" type="ORF">BJ980_002096</name>
</gene>
<dbReference type="PROSITE" id="PS51379">
    <property type="entry name" value="4FE4S_FER_2"/>
    <property type="match status" value="2"/>
</dbReference>
<feature type="compositionally biased region" description="Acidic residues" evidence="6">
    <location>
        <begin position="1099"/>
        <end position="1112"/>
    </location>
</feature>
<sequence>MQIFAIVVSLAVSVVAVVMTVRAVRSMLATIRIGQPALNRSDQPLSRTLTMLKETVLHTRMLQWTWVGILHWFAFAAFIVLSTAVAQAFFQLFDAEFAWPLIGHWIVYEWISEIIGLLGALAILPLFVYRVIKRPSTNGRQSRFFGSTMWQAYFVEAMVFLESSAIIFIRAAEYKHVDGAEASHFPISHLISGLYPDSHSSLENIIYFIAMVKIVSAMAWLMVIASNLTMGVAWHRFTAWFNIWFKRESSGGTALGALKPLTSNGKAITLDDIDDLDEDSTLGVGSIEDFSWKGILDFTTCTECGRCQSQCPAWNTEKPLSPKLLMMGLREHAYAKAGAPAADSEGQSEAEQRTLIGKTDHDSDGSGTDVTDWFYNPEGGDFVIDEDVLWSCTSCGACVQQCPVDIEHVDHIVDMRRYQVLVESNFPAELNQLFKGLENKGNPWNMSASARMDWARDLPFDVKEVGKDIEDLESVDWLFWVGCAGAYEDRAKKTTRAVAELLDMAGVSFGVLGNGETCTGDPARRAGNEFVFQGLAAQNVETFKEFKVKKVVSTCAHCFNTLKNEYKDFGIELEVVHHTQLLNRLVREGKLTPVKEGAGAEKRSITYHDPCFLGRHNQVYSPPRELLQILPGAEVKEMPRNSEKSFCCGAGGARMWMEETIGERINVNRTKEAVATGADQIAVGCPFCRVMLSDGLTSEQANGGAREEVEVLDVAQMLLASVKGEVATRVRKPEAKKSVATKAEPAAGDVTQSESTVTKTEDVGAAAEASGGSSLFDAPADSAPAKSSGGSLFDTPADSAPAEKPAEEPAQKPAASGGSLFDLEADAPAEKPEAKAEAKPASESAPKSESKPAAGGTDLGGGGSLFDIAEEKPAAKAEPKTEAAAKPAAEEAKAPAPAPAQDVDLGSGGSLFDIEASEPAPAAKSEPAAAEDAPAEAEVADADVAQAPAEEAPVKEAPAQTAGATGSASTPKTDVDLNSGGSLFDIEAPAETPAAKAAPAPAPDAEKSDAGTPAAAESPKADAPQSSGASSTPATDVDISSMGSLFDIEAPAATAAPAPAAAAPAAAPEPAAAEAEETTEAKAEVAPEPEAEAAPAAEAETESEAGSEEAGSEEAAAPAPTGAEVSQAASQASPEPESAPKDQEEPEPATPEAQADADTESEPEPEAESEAGPAAEEVPAAPKASGEANTPKQANINEAGSLFDL</sequence>
<dbReference type="InterPro" id="IPR017900">
    <property type="entry name" value="4Fe4S_Fe_S_CS"/>
</dbReference>
<dbReference type="PANTHER" id="PTHR43255">
    <property type="entry name" value="IRON-SULFUR-BINDING OXIDOREDUCTASE FADF-RELATED-RELATED"/>
    <property type="match status" value="1"/>
</dbReference>
<feature type="region of interest" description="Disordered" evidence="6">
    <location>
        <begin position="730"/>
        <end position="1042"/>
    </location>
</feature>
<feature type="transmembrane region" description="Helical" evidence="7">
    <location>
        <begin position="110"/>
        <end position="132"/>
    </location>
</feature>
<dbReference type="GO" id="GO:0005886">
    <property type="term" value="C:plasma membrane"/>
    <property type="evidence" value="ECO:0007669"/>
    <property type="project" value="TreeGrafter"/>
</dbReference>
<evidence type="ECO:0000256" key="3">
    <source>
        <dbReference type="ARBA" id="ARBA00023002"/>
    </source>
</evidence>
<feature type="compositionally biased region" description="Low complexity" evidence="6">
    <location>
        <begin position="917"/>
        <end position="932"/>
    </location>
</feature>
<evidence type="ECO:0000256" key="6">
    <source>
        <dbReference type="SAM" id="MobiDB-lite"/>
    </source>
</evidence>
<dbReference type="GO" id="GO:0051539">
    <property type="term" value="F:4 iron, 4 sulfur cluster binding"/>
    <property type="evidence" value="ECO:0007669"/>
    <property type="project" value="UniProtKB-KW"/>
</dbReference>
<dbReference type="InterPro" id="IPR004017">
    <property type="entry name" value="Cys_rich_dom"/>
</dbReference>
<evidence type="ECO:0000256" key="2">
    <source>
        <dbReference type="ARBA" id="ARBA00022723"/>
    </source>
</evidence>
<proteinExistence type="predicted"/>
<feature type="transmembrane region" description="Helical" evidence="7">
    <location>
        <begin position="69"/>
        <end position="90"/>
    </location>
</feature>
<dbReference type="SUPFAM" id="SSF46548">
    <property type="entry name" value="alpha-helical ferredoxin"/>
    <property type="match status" value="1"/>
</dbReference>
<evidence type="ECO:0000256" key="1">
    <source>
        <dbReference type="ARBA" id="ARBA00022485"/>
    </source>
</evidence>
<dbReference type="PROSITE" id="PS00198">
    <property type="entry name" value="4FE4S_FER_1"/>
    <property type="match status" value="1"/>
</dbReference>
<keyword evidence="7" id="KW-0812">Transmembrane</keyword>
<feature type="compositionally biased region" description="Low complexity" evidence="6">
    <location>
        <begin position="989"/>
        <end position="999"/>
    </location>
</feature>
<feature type="compositionally biased region" description="Polar residues" evidence="6">
    <location>
        <begin position="1024"/>
        <end position="1034"/>
    </location>
</feature>
<feature type="transmembrane region" description="Helical" evidence="7">
    <location>
        <begin position="205"/>
        <end position="228"/>
    </location>
</feature>
<evidence type="ECO:0000259" key="8">
    <source>
        <dbReference type="PROSITE" id="PS51379"/>
    </source>
</evidence>
<feature type="domain" description="4Fe-4S ferredoxin-type" evidence="8">
    <location>
        <begin position="292"/>
        <end position="322"/>
    </location>
</feature>
<feature type="compositionally biased region" description="Low complexity" evidence="6">
    <location>
        <begin position="764"/>
        <end position="803"/>
    </location>
</feature>
<dbReference type="EMBL" id="JACCAA010000001">
    <property type="protein sequence ID" value="NYG59173.1"/>
    <property type="molecule type" value="Genomic_DNA"/>
</dbReference>
<feature type="compositionally biased region" description="Polar residues" evidence="6">
    <location>
        <begin position="1187"/>
        <end position="1198"/>
    </location>
</feature>
<feature type="domain" description="4Fe-4S ferredoxin-type" evidence="8">
    <location>
        <begin position="380"/>
        <end position="412"/>
    </location>
</feature>
<feature type="compositionally biased region" description="Low complexity" evidence="6">
    <location>
        <begin position="1054"/>
        <end position="1073"/>
    </location>
</feature>
<dbReference type="AlphaFoldDB" id="A0A7Y9UP32"/>
<feature type="compositionally biased region" description="Low complexity" evidence="6">
    <location>
        <begin position="942"/>
        <end position="971"/>
    </location>
</feature>
<evidence type="ECO:0000313" key="10">
    <source>
        <dbReference type="Proteomes" id="UP000540656"/>
    </source>
</evidence>
<dbReference type="GO" id="GO:0046872">
    <property type="term" value="F:metal ion binding"/>
    <property type="evidence" value="ECO:0007669"/>
    <property type="project" value="UniProtKB-KW"/>
</dbReference>
<keyword evidence="7" id="KW-0472">Membrane</keyword>
<keyword evidence="5" id="KW-0411">Iron-sulfur</keyword>
<keyword evidence="3" id="KW-0560">Oxidoreductase</keyword>
<dbReference type="Proteomes" id="UP000540656">
    <property type="component" value="Unassembled WGS sequence"/>
</dbReference>
<accession>A0A7Y9UP32</accession>
<dbReference type="GO" id="GO:0016491">
    <property type="term" value="F:oxidoreductase activity"/>
    <property type="evidence" value="ECO:0007669"/>
    <property type="project" value="UniProtKB-KW"/>
</dbReference>
<dbReference type="Pfam" id="PF02754">
    <property type="entry name" value="CCG"/>
    <property type="match status" value="2"/>
</dbReference>